<dbReference type="Pfam" id="PF13365">
    <property type="entry name" value="Trypsin_2"/>
    <property type="match status" value="1"/>
</dbReference>
<dbReference type="AlphaFoldDB" id="A0A8H3FEA6"/>
<comment type="caution">
    <text evidence="1">The sequence shown here is derived from an EMBL/GenBank/DDBJ whole genome shotgun (WGS) entry which is preliminary data.</text>
</comment>
<gene>
    <name evidence="1" type="ORF">ALECFALPRED_002253</name>
</gene>
<dbReference type="Gene3D" id="2.40.10.10">
    <property type="entry name" value="Trypsin-like serine proteases"/>
    <property type="match status" value="2"/>
</dbReference>
<evidence type="ECO:0000313" key="2">
    <source>
        <dbReference type="Proteomes" id="UP000664203"/>
    </source>
</evidence>
<dbReference type="OrthoDB" id="4217619at2759"/>
<proteinExistence type="predicted"/>
<dbReference type="InterPro" id="IPR009003">
    <property type="entry name" value="Peptidase_S1_PA"/>
</dbReference>
<accession>A0A8H3FEA6</accession>
<dbReference type="InterPro" id="IPR043504">
    <property type="entry name" value="Peptidase_S1_PA_chymotrypsin"/>
</dbReference>
<name>A0A8H3FEA6_9LECA</name>
<evidence type="ECO:0008006" key="3">
    <source>
        <dbReference type="Google" id="ProtNLM"/>
    </source>
</evidence>
<dbReference type="SUPFAM" id="SSF50494">
    <property type="entry name" value="Trypsin-like serine proteases"/>
    <property type="match status" value="1"/>
</dbReference>
<keyword evidence="2" id="KW-1185">Reference proteome</keyword>
<evidence type="ECO:0000313" key="1">
    <source>
        <dbReference type="EMBL" id="CAF9922863.1"/>
    </source>
</evidence>
<dbReference type="Proteomes" id="UP000664203">
    <property type="component" value="Unassembled WGS sequence"/>
</dbReference>
<organism evidence="1 2">
    <name type="scientific">Alectoria fallacina</name>
    <dbReference type="NCBI Taxonomy" id="1903189"/>
    <lineage>
        <taxon>Eukaryota</taxon>
        <taxon>Fungi</taxon>
        <taxon>Dikarya</taxon>
        <taxon>Ascomycota</taxon>
        <taxon>Pezizomycotina</taxon>
        <taxon>Lecanoromycetes</taxon>
        <taxon>OSLEUM clade</taxon>
        <taxon>Lecanoromycetidae</taxon>
        <taxon>Lecanorales</taxon>
        <taxon>Lecanorineae</taxon>
        <taxon>Parmeliaceae</taxon>
        <taxon>Alectoria</taxon>
    </lineage>
</organism>
<protein>
    <recommendedName>
        <fullName evidence="3">AT hook domain-containing protein family protein</fullName>
    </recommendedName>
</protein>
<reference evidence="1" key="1">
    <citation type="submission" date="2021-03" db="EMBL/GenBank/DDBJ databases">
        <authorList>
            <person name="Tagirdzhanova G."/>
        </authorList>
    </citation>
    <scope>NUCLEOTIDE SEQUENCE</scope>
</reference>
<sequence length="305" mass="33319">MSDGSRSRSLRSKSLVSRNVCPPVSFAAPSSTSSQEAIKIVAPGSKLSGLTPAELALLRQKQSKLVKDALSTLSLLTAKHAHNALNATLIFAQYEAGSAVCIHPAGWILTCSHCFGDDEEEYEIVEKRRWLLFYTGMAVQVECRQWDLVRDLALLKIIAIESDAGEDGDIPIFSFVSRSLRAPTSRSPIVCIGQPGRDDLESTSSKRTKYNLVEVSKGTFRGMIPGANPHENSEIGTLKHDAWTYWGHSGAPLLLEEDGTLVGLHSSWDDQTMMRHGVPLIAIKQFVQQHLTTTPVQSTSASAEF</sequence>
<dbReference type="EMBL" id="CAJPDR010000161">
    <property type="protein sequence ID" value="CAF9922863.1"/>
    <property type="molecule type" value="Genomic_DNA"/>
</dbReference>